<dbReference type="AlphaFoldDB" id="A0A8J6IVI1"/>
<dbReference type="RefSeq" id="WP_186506884.1">
    <property type="nucleotide sequence ID" value="NZ_JACNEP010000007.1"/>
</dbReference>
<dbReference type="InterPro" id="IPR008517">
    <property type="entry name" value="GNA1162-like"/>
</dbReference>
<proteinExistence type="predicted"/>
<organism evidence="1 2">
    <name type="scientific">Neptunicella marina</name>
    <dbReference type="NCBI Taxonomy" id="2125989"/>
    <lineage>
        <taxon>Bacteria</taxon>
        <taxon>Pseudomonadati</taxon>
        <taxon>Pseudomonadota</taxon>
        <taxon>Gammaproteobacteria</taxon>
        <taxon>Alteromonadales</taxon>
        <taxon>Alteromonadaceae</taxon>
        <taxon>Neptunicella</taxon>
    </lineage>
</organism>
<protein>
    <submittedName>
        <fullName evidence="1">DUF799 domain-containing protein</fullName>
    </submittedName>
</protein>
<reference evidence="1" key="2">
    <citation type="submission" date="2020-08" db="EMBL/GenBank/DDBJ databases">
        <authorList>
            <person name="Lai Q."/>
        </authorList>
    </citation>
    <scope>NUCLEOTIDE SEQUENCE</scope>
    <source>
        <strain evidence="1">S27-2</strain>
    </source>
</reference>
<evidence type="ECO:0000313" key="2">
    <source>
        <dbReference type="Proteomes" id="UP000601768"/>
    </source>
</evidence>
<dbReference type="Gene3D" id="3.40.50.10610">
    <property type="entry name" value="ABC-type transport auxiliary lipoprotein component"/>
    <property type="match status" value="1"/>
</dbReference>
<sequence>MKLIKFVLVFSFATLFGCTSTHNGYDYTAFRAADPHSILVLPPLNNTTEVIAPYSVMAQVIKPIAESGYYVFPVAVVDQTFKNNGLTVANDVHAVPVNKLHEIFGADAALYLTVSEYGTSYVLIASETRVTLKATLVDLRNGVVLWQNSATASSDEDRDDENNHGLFGALVDAAVNQIFESIADTGFDITGKTTDRLLSADNYNGLLYGPRSPQYGQPAKGE</sequence>
<name>A0A8J6IVI1_9ALTE</name>
<dbReference type="EMBL" id="JACNEP010000007">
    <property type="protein sequence ID" value="MBC3766361.1"/>
    <property type="molecule type" value="Genomic_DNA"/>
</dbReference>
<accession>A0A8J6IVI1</accession>
<keyword evidence="2" id="KW-1185">Reference proteome</keyword>
<dbReference type="PROSITE" id="PS51257">
    <property type="entry name" value="PROKAR_LIPOPROTEIN"/>
    <property type="match status" value="1"/>
</dbReference>
<evidence type="ECO:0000313" key="1">
    <source>
        <dbReference type="EMBL" id="MBC3766361.1"/>
    </source>
</evidence>
<comment type="caution">
    <text evidence="1">The sequence shown here is derived from an EMBL/GenBank/DDBJ whole genome shotgun (WGS) entry which is preliminary data.</text>
</comment>
<dbReference type="Proteomes" id="UP000601768">
    <property type="component" value="Unassembled WGS sequence"/>
</dbReference>
<dbReference type="Pfam" id="PF05643">
    <property type="entry name" value="GNA1162-like"/>
    <property type="match status" value="1"/>
</dbReference>
<reference evidence="1" key="1">
    <citation type="journal article" date="2018" name="Int. J. Syst. Evol. Microbiol.">
        <title>Neptunicella marina gen. nov., sp. nov., isolated from surface seawater.</title>
        <authorList>
            <person name="Liu X."/>
            <person name="Lai Q."/>
            <person name="Du Y."/>
            <person name="Zhang X."/>
            <person name="Liu Z."/>
            <person name="Sun F."/>
            <person name="Shao Z."/>
        </authorList>
    </citation>
    <scope>NUCLEOTIDE SEQUENCE</scope>
    <source>
        <strain evidence="1">S27-2</strain>
    </source>
</reference>
<gene>
    <name evidence="1" type="ORF">H8B19_10755</name>
</gene>